<accession>A0A7C0YDB4</accession>
<proteinExistence type="inferred from homology"/>
<dbReference type="PRINTS" id="PR00509">
    <property type="entry name" value="PGMPMM"/>
</dbReference>
<dbReference type="GO" id="GO:0000287">
    <property type="term" value="F:magnesium ion binding"/>
    <property type="evidence" value="ECO:0007669"/>
    <property type="project" value="InterPro"/>
</dbReference>
<dbReference type="SUPFAM" id="SSF53738">
    <property type="entry name" value="Phosphoglucomutase, first 3 domains"/>
    <property type="match status" value="2"/>
</dbReference>
<protein>
    <submittedName>
        <fullName evidence="12">Phosphoglucomutase/phosphomannomutase family protein</fullName>
    </submittedName>
</protein>
<dbReference type="Gene3D" id="3.30.310.50">
    <property type="entry name" value="Alpha-D-phosphohexomutase, C-terminal domain"/>
    <property type="match status" value="1"/>
</dbReference>
<gene>
    <name evidence="12" type="ORF">ENF32_03630</name>
</gene>
<dbReference type="GO" id="GO:0005975">
    <property type="term" value="P:carbohydrate metabolic process"/>
    <property type="evidence" value="ECO:0007669"/>
    <property type="project" value="InterPro"/>
</dbReference>
<dbReference type="CDD" id="cd05800">
    <property type="entry name" value="PGM_like2"/>
    <property type="match status" value="1"/>
</dbReference>
<name>A0A7C0YDB4_9BACT</name>
<dbReference type="Pfam" id="PF00408">
    <property type="entry name" value="PGM_PMM_IV"/>
    <property type="match status" value="1"/>
</dbReference>
<feature type="domain" description="Alpha-D-phosphohexomutase C-terminal" evidence="8">
    <location>
        <begin position="415"/>
        <end position="462"/>
    </location>
</feature>
<comment type="caution">
    <text evidence="12">The sequence shown here is derived from an EMBL/GenBank/DDBJ whole genome shotgun (WGS) entry which is preliminary data.</text>
</comment>
<keyword evidence="5 7" id="KW-0460">Magnesium</keyword>
<dbReference type="Gene3D" id="3.40.120.10">
    <property type="entry name" value="Alpha-D-Glucose-1,6-Bisphosphate, subunit A, domain 3"/>
    <property type="match status" value="3"/>
</dbReference>
<comment type="similarity">
    <text evidence="2 7">Belongs to the phosphohexose mutase family.</text>
</comment>
<keyword evidence="6" id="KW-0413">Isomerase</keyword>
<evidence type="ECO:0000256" key="1">
    <source>
        <dbReference type="ARBA" id="ARBA00001946"/>
    </source>
</evidence>
<evidence type="ECO:0000259" key="8">
    <source>
        <dbReference type="Pfam" id="PF00408"/>
    </source>
</evidence>
<dbReference type="PANTHER" id="PTHR45745:SF1">
    <property type="entry name" value="PHOSPHOGLUCOMUTASE 2B-RELATED"/>
    <property type="match status" value="1"/>
</dbReference>
<dbReference type="GO" id="GO:0008973">
    <property type="term" value="F:phosphopentomutase activity"/>
    <property type="evidence" value="ECO:0007669"/>
    <property type="project" value="TreeGrafter"/>
</dbReference>
<evidence type="ECO:0000259" key="11">
    <source>
        <dbReference type="Pfam" id="PF02880"/>
    </source>
</evidence>
<dbReference type="InterPro" id="IPR005846">
    <property type="entry name" value="A-D-PHexomutase_a/b/a-III"/>
</dbReference>
<dbReference type="PROSITE" id="PS00710">
    <property type="entry name" value="PGM_PMM"/>
    <property type="match status" value="1"/>
</dbReference>
<feature type="domain" description="Alpha-D-phosphohexomutase alpha/beta/alpha" evidence="9">
    <location>
        <begin position="11"/>
        <end position="145"/>
    </location>
</feature>
<dbReference type="SUPFAM" id="SSF55957">
    <property type="entry name" value="Phosphoglucomutase, C-terminal domain"/>
    <property type="match status" value="1"/>
</dbReference>
<sequence>MIGKIAMAGKIRFGTDGWRGVIAEDFTFANLLKIAQAAGVFMTQHWQAQEKGVVVGYDTRFLSPQAAWLTAEALEDMGISVTISLGPVPTPILSFSVKRKDTAGGIMITASHNPYMFNGFKIKSPQGGSASPQVTKEVERLVEEVPQAPLTYPGTIDTEDLISPYLAWLEEAVDIKAIGKAPFTLVSDAIHGAVGNLFYRILSPRGLRVEVMAAEPNPLFGGRDPEPIERNLGSLMARIKKLGGKAVGVANDGDGDRLGMVDEEGSFVSPHRLLALVIDHLYRNKGMRGEVVKTFSTTSMIDKMGKDFGITVHETAIGFKYILPLMLERDILVGGEESGGIGVKGHIPERDGIYSALLILEKMMWEGKSLAMMVKELEDRYGPHIYRRRDLKIPQEKARKVVEKVTSAPPEKLGPQQVEETKVLDGVKLLFQGGGWLLFRASGTEPLLRLYCEGATPQEVETTLDHGERLVRELAQP</sequence>
<comment type="cofactor">
    <cofactor evidence="1">
        <name>Mg(2+)</name>
        <dbReference type="ChEBI" id="CHEBI:18420"/>
    </cofactor>
</comment>
<dbReference type="GO" id="GO:0006166">
    <property type="term" value="P:purine ribonucleoside salvage"/>
    <property type="evidence" value="ECO:0007669"/>
    <property type="project" value="TreeGrafter"/>
</dbReference>
<evidence type="ECO:0000256" key="6">
    <source>
        <dbReference type="ARBA" id="ARBA00023235"/>
    </source>
</evidence>
<reference evidence="12" key="1">
    <citation type="journal article" date="2020" name="mSystems">
        <title>Genome- and Community-Level Interaction Insights into Carbon Utilization and Element Cycling Functions of Hydrothermarchaeota in Hydrothermal Sediment.</title>
        <authorList>
            <person name="Zhou Z."/>
            <person name="Liu Y."/>
            <person name="Xu W."/>
            <person name="Pan J."/>
            <person name="Luo Z.H."/>
            <person name="Li M."/>
        </authorList>
    </citation>
    <scope>NUCLEOTIDE SEQUENCE [LARGE SCALE GENOMIC DNA]</scope>
    <source>
        <strain evidence="12">HyVt-115</strain>
    </source>
</reference>
<evidence type="ECO:0000259" key="9">
    <source>
        <dbReference type="Pfam" id="PF02878"/>
    </source>
</evidence>
<evidence type="ECO:0000313" key="12">
    <source>
        <dbReference type="EMBL" id="HDD53139.1"/>
    </source>
</evidence>
<dbReference type="InterPro" id="IPR016066">
    <property type="entry name" value="A-D-PHexomutase_CS"/>
</dbReference>
<evidence type="ECO:0000256" key="5">
    <source>
        <dbReference type="ARBA" id="ARBA00022842"/>
    </source>
</evidence>
<evidence type="ECO:0000256" key="2">
    <source>
        <dbReference type="ARBA" id="ARBA00010231"/>
    </source>
</evidence>
<evidence type="ECO:0000256" key="4">
    <source>
        <dbReference type="ARBA" id="ARBA00022723"/>
    </source>
</evidence>
<feature type="domain" description="Alpha-D-phosphohexomutase alpha/beta/alpha" evidence="11">
    <location>
        <begin position="270"/>
        <end position="381"/>
    </location>
</feature>
<keyword evidence="4 7" id="KW-0479">Metal-binding</keyword>
<feature type="domain" description="Alpha-D-phosphohexomutase alpha/beta/alpha" evidence="10">
    <location>
        <begin position="164"/>
        <end position="265"/>
    </location>
</feature>
<dbReference type="EMBL" id="DQWS01000139">
    <property type="protein sequence ID" value="HDD53139.1"/>
    <property type="molecule type" value="Genomic_DNA"/>
</dbReference>
<dbReference type="Pfam" id="PF02880">
    <property type="entry name" value="PGM_PMM_III"/>
    <property type="match status" value="1"/>
</dbReference>
<dbReference type="InterPro" id="IPR016055">
    <property type="entry name" value="A-D-PHexomutase_a/b/a-I/II/III"/>
</dbReference>
<dbReference type="InterPro" id="IPR005845">
    <property type="entry name" value="A-D-PHexomutase_a/b/a-II"/>
</dbReference>
<keyword evidence="3" id="KW-0597">Phosphoprotein</keyword>
<dbReference type="PANTHER" id="PTHR45745">
    <property type="entry name" value="PHOSPHOMANNOMUTASE 45A"/>
    <property type="match status" value="1"/>
</dbReference>
<evidence type="ECO:0000256" key="3">
    <source>
        <dbReference type="ARBA" id="ARBA00022553"/>
    </source>
</evidence>
<dbReference type="InterPro" id="IPR005843">
    <property type="entry name" value="A-D-PHexomutase_C"/>
</dbReference>
<dbReference type="Proteomes" id="UP000885690">
    <property type="component" value="Unassembled WGS sequence"/>
</dbReference>
<dbReference type="InterPro" id="IPR036900">
    <property type="entry name" value="A-D-PHexomutase_C_sf"/>
</dbReference>
<dbReference type="InterPro" id="IPR005841">
    <property type="entry name" value="Alpha-D-phosphohexomutase_SF"/>
</dbReference>
<dbReference type="InterPro" id="IPR005844">
    <property type="entry name" value="A-D-PHexomutase_a/b/a-I"/>
</dbReference>
<evidence type="ECO:0000256" key="7">
    <source>
        <dbReference type="RuleBase" id="RU004326"/>
    </source>
</evidence>
<organism evidence="12">
    <name type="scientific">Thermosulfidibacter takaii</name>
    <dbReference type="NCBI Taxonomy" id="412593"/>
    <lineage>
        <taxon>Bacteria</taxon>
        <taxon>Pseudomonadati</taxon>
        <taxon>Thermosulfidibacterota</taxon>
        <taxon>Thermosulfidibacteria</taxon>
        <taxon>Thermosulfidibacterales</taxon>
        <taxon>Thermosulfidibacteraceae</taxon>
    </lineage>
</organism>
<dbReference type="AlphaFoldDB" id="A0A7C0YDB4"/>
<dbReference type="Pfam" id="PF02879">
    <property type="entry name" value="PGM_PMM_II"/>
    <property type="match status" value="1"/>
</dbReference>
<dbReference type="Pfam" id="PF02878">
    <property type="entry name" value="PGM_PMM_I"/>
    <property type="match status" value="1"/>
</dbReference>
<evidence type="ECO:0000259" key="10">
    <source>
        <dbReference type="Pfam" id="PF02879"/>
    </source>
</evidence>